<keyword evidence="4" id="KW-1185">Reference proteome</keyword>
<name>A0A3A2ZU89_9EURO</name>
<gene>
    <name evidence="3" type="ORF">PHISCL_01349</name>
</gene>
<accession>A0A3A2ZU89</accession>
<evidence type="ECO:0000256" key="2">
    <source>
        <dbReference type="SAM" id="SignalP"/>
    </source>
</evidence>
<feature type="compositionally biased region" description="Pro residues" evidence="1">
    <location>
        <begin position="380"/>
        <end position="391"/>
    </location>
</feature>
<feature type="compositionally biased region" description="Low complexity" evidence="1">
    <location>
        <begin position="270"/>
        <end position="295"/>
    </location>
</feature>
<dbReference type="EMBL" id="MVGC01000025">
    <property type="protein sequence ID" value="RJE26280.1"/>
    <property type="molecule type" value="Genomic_DNA"/>
</dbReference>
<dbReference type="AlphaFoldDB" id="A0A3A2ZU89"/>
<organism evidence="3 4">
    <name type="scientific">Aspergillus sclerotialis</name>
    <dbReference type="NCBI Taxonomy" id="2070753"/>
    <lineage>
        <taxon>Eukaryota</taxon>
        <taxon>Fungi</taxon>
        <taxon>Dikarya</taxon>
        <taxon>Ascomycota</taxon>
        <taxon>Pezizomycotina</taxon>
        <taxon>Eurotiomycetes</taxon>
        <taxon>Eurotiomycetidae</taxon>
        <taxon>Eurotiales</taxon>
        <taxon>Aspergillaceae</taxon>
        <taxon>Aspergillus</taxon>
        <taxon>Aspergillus subgen. Polypaecilum</taxon>
    </lineage>
</organism>
<dbReference type="STRING" id="2070753.A0A3A2ZU89"/>
<evidence type="ECO:0000313" key="4">
    <source>
        <dbReference type="Proteomes" id="UP000266188"/>
    </source>
</evidence>
<feature type="compositionally biased region" description="Pro residues" evidence="1">
    <location>
        <begin position="331"/>
        <end position="360"/>
    </location>
</feature>
<feature type="chain" id="PRO_5017263538" evidence="2">
    <location>
        <begin position="27"/>
        <end position="507"/>
    </location>
</feature>
<feature type="compositionally biased region" description="Pro residues" evidence="1">
    <location>
        <begin position="401"/>
        <end position="421"/>
    </location>
</feature>
<feature type="compositionally biased region" description="Basic and acidic residues" evidence="1">
    <location>
        <begin position="258"/>
        <end position="269"/>
    </location>
</feature>
<reference evidence="4" key="1">
    <citation type="submission" date="2017-02" db="EMBL/GenBank/DDBJ databases">
        <authorList>
            <person name="Tafer H."/>
            <person name="Lopandic K."/>
        </authorList>
    </citation>
    <scope>NUCLEOTIDE SEQUENCE [LARGE SCALE GENOMIC DNA]</scope>
    <source>
        <strain evidence="4">CBS 366.77</strain>
    </source>
</reference>
<feature type="signal peptide" evidence="2">
    <location>
        <begin position="1"/>
        <end position="26"/>
    </location>
</feature>
<feature type="region of interest" description="Disordered" evidence="1">
    <location>
        <begin position="158"/>
        <end position="181"/>
    </location>
</feature>
<protein>
    <submittedName>
        <fullName evidence="3">Uncharacterized protein</fullName>
    </submittedName>
</protein>
<proteinExistence type="predicted"/>
<sequence length="507" mass="53504">MFLASTIEMYTYIHILFFLFLVNSSASPIGFPHHDIVQAIPTITPAAGEIVLPRTPEYSDSANGHSNTLDPHRSVITAPAEPHLDRRGVTIVVSGYSSSNADTVILDDQLRQQSSDTKTEEKDGGIQTLSWPASIPTKILTAPPDWSPTDTGPIPTQIVIAPNDKPTVTKMPPPKTTEKTATWSPGLWDAYASWYHHMTATQDLHRRMTEPVDPNTKLVSSPTEPFPSTKTFENNLITGGGWMSDIFLPRDKSLTEAIEHPKVTEEHTKATTTKAETPKSTSTHPPAKPTGKTANTPPPAKPTSTASPPPAAKMGEPQSIAPKPTAANKGIPPPPPPVIPTGPNATPSPAPAPAAAPPANNPNNPMGPKAYTPLPAVGGAPPPPPPAPPAPVTTTHCTANSPPPPPPSYTGNPPPSPPAPAPAKVTAGVGVPPPPPPEHTHLDCGCETKTTVFTTTVRAGPCCHRLEQLVSRLWLRVKRRIRTLPVIVMVTPTATTLATVAAPPAPH</sequence>
<feature type="region of interest" description="Disordered" evidence="1">
    <location>
        <begin position="258"/>
        <end position="425"/>
    </location>
</feature>
<dbReference type="Proteomes" id="UP000266188">
    <property type="component" value="Unassembled WGS sequence"/>
</dbReference>
<feature type="region of interest" description="Disordered" evidence="1">
    <location>
        <begin position="110"/>
        <end position="129"/>
    </location>
</feature>
<evidence type="ECO:0000313" key="3">
    <source>
        <dbReference type="EMBL" id="RJE26280.1"/>
    </source>
</evidence>
<comment type="caution">
    <text evidence="3">The sequence shown here is derived from an EMBL/GenBank/DDBJ whole genome shotgun (WGS) entry which is preliminary data.</text>
</comment>
<feature type="compositionally biased region" description="Pro residues" evidence="1">
    <location>
        <begin position="296"/>
        <end position="311"/>
    </location>
</feature>
<keyword evidence="2" id="KW-0732">Signal</keyword>
<evidence type="ECO:0000256" key="1">
    <source>
        <dbReference type="SAM" id="MobiDB-lite"/>
    </source>
</evidence>